<comment type="caution">
    <text evidence="8">The sequence shown here is derived from an EMBL/GenBank/DDBJ whole genome shotgun (WGS) entry which is preliminary data.</text>
</comment>
<gene>
    <name evidence="8" type="ORF">WAK64_17090</name>
</gene>
<dbReference type="Proteomes" id="UP001312865">
    <property type="component" value="Unassembled WGS sequence"/>
</dbReference>
<reference evidence="8 9" key="1">
    <citation type="journal article" date="2018" name="J. Microbiol.">
        <title>Bacillus spongiae sp. nov., isolated from sponge of Jeju Island.</title>
        <authorList>
            <person name="Lee G.E."/>
            <person name="Im W.T."/>
            <person name="Park J.S."/>
        </authorList>
    </citation>
    <scope>NUCLEOTIDE SEQUENCE [LARGE SCALE GENOMIC DNA]</scope>
    <source>
        <strain evidence="8 9">135PIL107-10</strain>
    </source>
</reference>
<evidence type="ECO:0000313" key="9">
    <source>
        <dbReference type="Proteomes" id="UP001312865"/>
    </source>
</evidence>
<dbReference type="InterPro" id="IPR014240">
    <property type="entry name" value="YteA"/>
</dbReference>
<dbReference type="InterPro" id="IPR037187">
    <property type="entry name" value="DnaK_N"/>
</dbReference>
<dbReference type="NCBIfam" id="TIGR02890">
    <property type="entry name" value="bacill_yteA"/>
    <property type="match status" value="1"/>
</dbReference>
<protein>
    <submittedName>
        <fullName evidence="8">TraR/DksA C4-type zinc finger protein</fullName>
    </submittedName>
</protein>
<evidence type="ECO:0000256" key="4">
    <source>
        <dbReference type="PROSITE-ProRule" id="PRU00510"/>
    </source>
</evidence>
<dbReference type="Gene3D" id="1.20.120.910">
    <property type="entry name" value="DksA, coiled-coil domain"/>
    <property type="match status" value="1"/>
</dbReference>
<dbReference type="PROSITE" id="PS51128">
    <property type="entry name" value="ZF_DKSA_2"/>
    <property type="match status" value="1"/>
</dbReference>
<dbReference type="InterPro" id="IPR000962">
    <property type="entry name" value="Znf_DskA_TraR"/>
</dbReference>
<accession>A0ABU8HHL6</accession>
<keyword evidence="2" id="KW-0863">Zinc-finger</keyword>
<evidence type="ECO:0000313" key="8">
    <source>
        <dbReference type="EMBL" id="MEI5908765.1"/>
    </source>
</evidence>
<name>A0ABU8HHL6_9BACI</name>
<feature type="compositionally biased region" description="Basic and acidic residues" evidence="6">
    <location>
        <begin position="238"/>
        <end position="250"/>
    </location>
</feature>
<organism evidence="8 9">
    <name type="scientific">Bacillus spongiae</name>
    <dbReference type="NCBI Taxonomy" id="2683610"/>
    <lineage>
        <taxon>Bacteria</taxon>
        <taxon>Bacillati</taxon>
        <taxon>Bacillota</taxon>
        <taxon>Bacilli</taxon>
        <taxon>Bacillales</taxon>
        <taxon>Bacillaceae</taxon>
        <taxon>Bacillus</taxon>
    </lineage>
</organism>
<sequence length="250" mass="29158">MLTEQQLHLLKQELLKQKENLQHHLQRDATNMKENNERDNVGELSLYDNHPADMGTELYEREKDFALNNHAEVELTKVEHALEAIENGTYGKCLTCHTEIPFDRLQVLPTTLYCKEHSKEQSIAGDRPVEEQVLEPPHNNSFMKRRQNETRDYQDSFQEVARFGTSETPADFTGDYEDYDEIYQTGDLDREGFTENYETFTATNIKGEDLSVFPSKKHSQYEQMLDDEGIESSIGDIPYHRKDSYIDDDH</sequence>
<feature type="domain" description="Zinc finger DksA/TraR C4-type" evidence="7">
    <location>
        <begin position="88"/>
        <end position="116"/>
    </location>
</feature>
<dbReference type="RefSeq" id="WP_336588213.1">
    <property type="nucleotide sequence ID" value="NZ_JBBAXC010000016.1"/>
</dbReference>
<feature type="zinc finger region" description="dksA C4-type" evidence="4">
    <location>
        <begin position="93"/>
        <end position="117"/>
    </location>
</feature>
<keyword evidence="3" id="KW-0862">Zinc</keyword>
<proteinExistence type="predicted"/>
<dbReference type="PANTHER" id="PTHR33823:SF4">
    <property type="entry name" value="GENERAL STRESS PROTEIN 16O"/>
    <property type="match status" value="1"/>
</dbReference>
<keyword evidence="1" id="KW-0479">Metal-binding</keyword>
<evidence type="ECO:0000256" key="2">
    <source>
        <dbReference type="ARBA" id="ARBA00022771"/>
    </source>
</evidence>
<feature type="coiled-coil region" evidence="5">
    <location>
        <begin position="7"/>
        <end position="35"/>
    </location>
</feature>
<evidence type="ECO:0000256" key="6">
    <source>
        <dbReference type="SAM" id="MobiDB-lite"/>
    </source>
</evidence>
<evidence type="ECO:0000259" key="7">
    <source>
        <dbReference type="Pfam" id="PF01258"/>
    </source>
</evidence>
<dbReference type="SUPFAM" id="SSF109635">
    <property type="entry name" value="DnaK suppressor protein DksA, alpha-hairpin domain"/>
    <property type="match status" value="1"/>
</dbReference>
<keyword evidence="9" id="KW-1185">Reference proteome</keyword>
<dbReference type="SUPFAM" id="SSF57716">
    <property type="entry name" value="Glucocorticoid receptor-like (DNA-binding domain)"/>
    <property type="match status" value="1"/>
</dbReference>
<dbReference type="Pfam" id="PF01258">
    <property type="entry name" value="zf-dskA_traR"/>
    <property type="match status" value="1"/>
</dbReference>
<keyword evidence="5" id="KW-0175">Coiled coil</keyword>
<evidence type="ECO:0000256" key="3">
    <source>
        <dbReference type="ARBA" id="ARBA00022833"/>
    </source>
</evidence>
<evidence type="ECO:0000256" key="1">
    <source>
        <dbReference type="ARBA" id="ARBA00022723"/>
    </source>
</evidence>
<feature type="region of interest" description="Disordered" evidence="6">
    <location>
        <begin position="227"/>
        <end position="250"/>
    </location>
</feature>
<dbReference type="PANTHER" id="PTHR33823">
    <property type="entry name" value="RNA POLYMERASE-BINDING TRANSCRIPTION FACTOR DKSA-RELATED"/>
    <property type="match status" value="1"/>
</dbReference>
<evidence type="ECO:0000256" key="5">
    <source>
        <dbReference type="SAM" id="Coils"/>
    </source>
</evidence>
<dbReference type="EMBL" id="JBBAXC010000016">
    <property type="protein sequence ID" value="MEI5908765.1"/>
    <property type="molecule type" value="Genomic_DNA"/>
</dbReference>